<accession>A0A1M5A2V5</accession>
<feature type="transmembrane region" description="Helical" evidence="8">
    <location>
        <begin position="381"/>
        <end position="403"/>
    </location>
</feature>
<dbReference type="InterPro" id="IPR038377">
    <property type="entry name" value="Na/Glc_symporter_sf"/>
</dbReference>
<keyword evidence="5 8" id="KW-1133">Transmembrane helix</keyword>
<dbReference type="Gene3D" id="1.20.1730.10">
    <property type="entry name" value="Sodium/glucose cotransporter"/>
    <property type="match status" value="1"/>
</dbReference>
<gene>
    <name evidence="9" type="ORF">SAMN02745158_03003</name>
</gene>
<evidence type="ECO:0000256" key="7">
    <source>
        <dbReference type="RuleBase" id="RU362091"/>
    </source>
</evidence>
<dbReference type="GO" id="GO:0005886">
    <property type="term" value="C:plasma membrane"/>
    <property type="evidence" value="ECO:0007669"/>
    <property type="project" value="TreeGrafter"/>
</dbReference>
<sequence>MKGIDICFVVIYMAMMLGIGIYTSRKQSSMETYYVAGRKLGTFSIACLWISCWIGGASVIGTSTKAYDMGITAIWYVGILAVGCGLFSLVFSKKVKQIGDHLENLTYPDFIESRYDHRCRFVSTICTLIGMIGVTASQLVASGVILNTITGWGNGISFTVAAVVLILYTALGGYLAVTYTDWVQVGLLMFGVILAVPFAANAIGGAGEIRALPDSYFDVGAWGWPTIIAFALSTLLSFFTTMDSYTRCMAAKDANTARKGGFIAALCILPIALCATYEGLAAKVLIPDLPAGSNSLIQLILMTFPSGIKGLVITGIFAAIMSSADIAILTASANVTRDIYQRYINPKASDKRIVRLGTISSLIIGCISLLFAWLNPDIMDILLITFTFLSAGLFIPTFFGFFWKRGSISAAFYSMTFSLLTVIVWYIGRSLGWGSIFHIDALWPGLGVSAVLFFSISVLRGQKAEEREKIQHFLS</sequence>
<reference evidence="9 10" key="1">
    <citation type="submission" date="2016-11" db="EMBL/GenBank/DDBJ databases">
        <authorList>
            <person name="Jaros S."/>
            <person name="Januszkiewicz K."/>
            <person name="Wedrychowicz H."/>
        </authorList>
    </citation>
    <scope>NUCLEOTIDE SEQUENCE [LARGE SCALE GENOMIC DNA]</scope>
    <source>
        <strain evidence="9 10">DSM 17459</strain>
    </source>
</reference>
<evidence type="ECO:0000256" key="8">
    <source>
        <dbReference type="SAM" id="Phobius"/>
    </source>
</evidence>
<proteinExistence type="inferred from homology"/>
<feature type="transmembrane region" description="Helical" evidence="8">
    <location>
        <begin position="121"/>
        <end position="146"/>
    </location>
</feature>
<dbReference type="STRING" id="1122155.SAMN02745158_03003"/>
<feature type="transmembrane region" description="Helical" evidence="8">
    <location>
        <begin position="353"/>
        <end position="375"/>
    </location>
</feature>
<dbReference type="Proteomes" id="UP000184245">
    <property type="component" value="Unassembled WGS sequence"/>
</dbReference>
<evidence type="ECO:0000256" key="2">
    <source>
        <dbReference type="ARBA" id="ARBA00006434"/>
    </source>
</evidence>
<feature type="transmembrane region" description="Helical" evidence="8">
    <location>
        <begin position="187"/>
        <end position="207"/>
    </location>
</feature>
<feature type="transmembrane region" description="Helical" evidence="8">
    <location>
        <begin position="311"/>
        <end position="332"/>
    </location>
</feature>
<feature type="transmembrane region" description="Helical" evidence="8">
    <location>
        <begin position="260"/>
        <end position="280"/>
    </location>
</feature>
<comment type="subcellular location">
    <subcellularLocation>
        <location evidence="1">Membrane</location>
        <topology evidence="1">Multi-pass membrane protein</topology>
    </subcellularLocation>
</comment>
<evidence type="ECO:0000313" key="9">
    <source>
        <dbReference type="EMBL" id="SHF24623.1"/>
    </source>
</evidence>
<comment type="similarity">
    <text evidence="2 7">Belongs to the sodium:solute symporter (SSF) (TC 2.A.21) family.</text>
</comment>
<dbReference type="Pfam" id="PF00474">
    <property type="entry name" value="SSF"/>
    <property type="match status" value="1"/>
</dbReference>
<feature type="transmembrane region" description="Helical" evidence="8">
    <location>
        <begin position="152"/>
        <end position="175"/>
    </location>
</feature>
<keyword evidence="10" id="KW-1185">Reference proteome</keyword>
<evidence type="ECO:0000313" key="10">
    <source>
        <dbReference type="Proteomes" id="UP000184245"/>
    </source>
</evidence>
<dbReference type="RefSeq" id="WP_072853190.1">
    <property type="nucleotide sequence ID" value="NZ_FQVI01000018.1"/>
</dbReference>
<name>A0A1M5A2V5_9CLOT</name>
<organism evidence="9 10">
    <name type="scientific">Lactonifactor longoviformis DSM 17459</name>
    <dbReference type="NCBI Taxonomy" id="1122155"/>
    <lineage>
        <taxon>Bacteria</taxon>
        <taxon>Bacillati</taxon>
        <taxon>Bacillota</taxon>
        <taxon>Clostridia</taxon>
        <taxon>Eubacteriales</taxon>
        <taxon>Clostridiaceae</taxon>
        <taxon>Lactonifactor</taxon>
    </lineage>
</organism>
<dbReference type="OrthoDB" id="9810181at2"/>
<protein>
    <submittedName>
        <fullName evidence="9">Solute:Na+ symporter, SSS family</fullName>
    </submittedName>
</protein>
<feature type="transmembrane region" description="Helical" evidence="8">
    <location>
        <begin position="73"/>
        <end position="91"/>
    </location>
</feature>
<keyword evidence="4 8" id="KW-0812">Transmembrane</keyword>
<feature type="transmembrane region" description="Helical" evidence="8">
    <location>
        <begin position="441"/>
        <end position="459"/>
    </location>
</feature>
<keyword evidence="6 8" id="KW-0472">Membrane</keyword>
<evidence type="ECO:0000256" key="1">
    <source>
        <dbReference type="ARBA" id="ARBA00004141"/>
    </source>
</evidence>
<dbReference type="PANTHER" id="PTHR48086">
    <property type="entry name" value="SODIUM/PROLINE SYMPORTER-RELATED"/>
    <property type="match status" value="1"/>
</dbReference>
<dbReference type="InterPro" id="IPR001734">
    <property type="entry name" value="Na/solute_symporter"/>
</dbReference>
<evidence type="ECO:0000256" key="3">
    <source>
        <dbReference type="ARBA" id="ARBA00022448"/>
    </source>
</evidence>
<feature type="transmembrane region" description="Helical" evidence="8">
    <location>
        <begin position="219"/>
        <end position="239"/>
    </location>
</feature>
<evidence type="ECO:0000256" key="5">
    <source>
        <dbReference type="ARBA" id="ARBA00022989"/>
    </source>
</evidence>
<keyword evidence="3" id="KW-0813">Transport</keyword>
<dbReference type="PANTHER" id="PTHR48086:SF7">
    <property type="entry name" value="SODIUM-SOLUTE SYMPORTER-RELATED"/>
    <property type="match status" value="1"/>
</dbReference>
<evidence type="ECO:0000256" key="6">
    <source>
        <dbReference type="ARBA" id="ARBA00023136"/>
    </source>
</evidence>
<dbReference type="GO" id="GO:0022857">
    <property type="term" value="F:transmembrane transporter activity"/>
    <property type="evidence" value="ECO:0007669"/>
    <property type="project" value="InterPro"/>
</dbReference>
<dbReference type="CDD" id="cd10322">
    <property type="entry name" value="SLC5sbd"/>
    <property type="match status" value="1"/>
</dbReference>
<feature type="transmembrane region" description="Helical" evidence="8">
    <location>
        <begin position="6"/>
        <end position="23"/>
    </location>
</feature>
<dbReference type="EMBL" id="FQVI01000018">
    <property type="protein sequence ID" value="SHF24623.1"/>
    <property type="molecule type" value="Genomic_DNA"/>
</dbReference>
<feature type="transmembrane region" description="Helical" evidence="8">
    <location>
        <begin position="43"/>
        <end position="61"/>
    </location>
</feature>
<dbReference type="AlphaFoldDB" id="A0A1M5A2V5"/>
<dbReference type="PROSITE" id="PS50283">
    <property type="entry name" value="NA_SOLUT_SYMP_3"/>
    <property type="match status" value="1"/>
</dbReference>
<feature type="transmembrane region" description="Helical" evidence="8">
    <location>
        <begin position="410"/>
        <end position="429"/>
    </location>
</feature>
<evidence type="ECO:0000256" key="4">
    <source>
        <dbReference type="ARBA" id="ARBA00022692"/>
    </source>
</evidence>
<dbReference type="InterPro" id="IPR050277">
    <property type="entry name" value="Sodium:Solute_Symporter"/>
</dbReference>